<reference evidence="4 5" key="1">
    <citation type="submission" date="2019-02" db="EMBL/GenBank/DDBJ databases">
        <title>Draft Genome Sequences of Six Type Strains of the Genus Massilia.</title>
        <authorList>
            <person name="Miess H."/>
            <person name="Frediansyhah A."/>
            <person name="Gross H."/>
        </authorList>
    </citation>
    <scope>NUCLEOTIDE SEQUENCE [LARGE SCALE GENOMIC DNA]</scope>
    <source>
        <strain evidence="4 5">DSM 17472</strain>
    </source>
</reference>
<proteinExistence type="predicted"/>
<dbReference type="Proteomes" id="UP000292307">
    <property type="component" value="Chromosome"/>
</dbReference>
<feature type="coiled-coil region" evidence="1">
    <location>
        <begin position="74"/>
        <end position="101"/>
    </location>
</feature>
<evidence type="ECO:0000313" key="5">
    <source>
        <dbReference type="Proteomes" id="UP000292307"/>
    </source>
</evidence>
<feature type="domain" description="DUF883" evidence="3">
    <location>
        <begin position="113"/>
        <end position="141"/>
    </location>
</feature>
<keyword evidence="1" id="KW-0175">Coiled coil</keyword>
<evidence type="ECO:0000313" key="4">
    <source>
        <dbReference type="EMBL" id="QBI03567.1"/>
    </source>
</evidence>
<keyword evidence="5" id="KW-1185">Reference proteome</keyword>
<dbReference type="PANTHER" id="PTHR35893">
    <property type="entry name" value="INNER MEMBRANE PROTEIN-RELATED"/>
    <property type="match status" value="1"/>
</dbReference>
<name>A0ABX5RZW3_9BURK</name>
<gene>
    <name evidence="4" type="ORF">EYF70_24130</name>
</gene>
<evidence type="ECO:0000256" key="1">
    <source>
        <dbReference type="SAM" id="Coils"/>
    </source>
</evidence>
<dbReference type="PANTHER" id="PTHR35893:SF3">
    <property type="entry name" value="INNER MEMBRANE PROTEIN"/>
    <property type="match status" value="1"/>
</dbReference>
<organism evidence="4 5">
    <name type="scientific">Pseudoduganella albidiflava</name>
    <dbReference type="NCBI Taxonomy" id="321983"/>
    <lineage>
        <taxon>Bacteria</taxon>
        <taxon>Pseudomonadati</taxon>
        <taxon>Pseudomonadota</taxon>
        <taxon>Betaproteobacteria</taxon>
        <taxon>Burkholderiales</taxon>
        <taxon>Oxalobacteraceae</taxon>
        <taxon>Telluria group</taxon>
        <taxon>Pseudoduganella</taxon>
    </lineage>
</organism>
<dbReference type="Pfam" id="PF19029">
    <property type="entry name" value="DUF883_C"/>
    <property type="match status" value="1"/>
</dbReference>
<protein>
    <submittedName>
        <fullName evidence="4">DUF883 family protein</fullName>
    </submittedName>
</protein>
<evidence type="ECO:0000259" key="3">
    <source>
        <dbReference type="Pfam" id="PF19029"/>
    </source>
</evidence>
<feature type="compositionally biased region" description="Low complexity" evidence="2">
    <location>
        <begin position="25"/>
        <end position="40"/>
    </location>
</feature>
<accession>A0ABX5RZW3</accession>
<dbReference type="EMBL" id="CP036401">
    <property type="protein sequence ID" value="QBI03567.1"/>
    <property type="molecule type" value="Genomic_DNA"/>
</dbReference>
<feature type="region of interest" description="Disordered" evidence="2">
    <location>
        <begin position="19"/>
        <end position="40"/>
    </location>
</feature>
<evidence type="ECO:0000256" key="2">
    <source>
        <dbReference type="SAM" id="MobiDB-lite"/>
    </source>
</evidence>
<dbReference type="InterPro" id="IPR010279">
    <property type="entry name" value="YqjD/ElaB"/>
</dbReference>
<dbReference type="InterPro" id="IPR043605">
    <property type="entry name" value="DUF883_C"/>
</dbReference>
<sequence length="142" mass="14819">MQLCTNPAFQQFKHEATMDQTNNPTAGNGIGSSTAGTGTIGSDTGAARERLMTDLKNAIGDAEQWLRGAASAGAEGAEEAKSQFRDTLRNAKTNLLSLEDTALAKGKLAAQCADTYVHDNPWRSVVIGAVVGLLAGVIIARD</sequence>